<evidence type="ECO:0000313" key="2">
    <source>
        <dbReference type="Proteomes" id="UP000191680"/>
    </source>
</evidence>
<dbReference type="Proteomes" id="UP000191680">
    <property type="component" value="Unassembled WGS sequence"/>
</dbReference>
<dbReference type="OrthoDB" id="1115230at2"/>
<proteinExistence type="predicted"/>
<gene>
    <name evidence="1" type="ORF">BUL40_01510</name>
</gene>
<comment type="caution">
    <text evidence="1">The sequence shown here is derived from an EMBL/GenBank/DDBJ whole genome shotgun (WGS) entry which is preliminary data.</text>
</comment>
<dbReference type="EMBL" id="MTBC01000001">
    <property type="protein sequence ID" value="OQD44260.1"/>
    <property type="molecule type" value="Genomic_DNA"/>
</dbReference>
<evidence type="ECO:0000313" key="1">
    <source>
        <dbReference type="EMBL" id="OQD44260.1"/>
    </source>
</evidence>
<dbReference type="Pfam" id="PF16125">
    <property type="entry name" value="DUF4837"/>
    <property type="match status" value="1"/>
</dbReference>
<name>A0A1V6LVQ0_9FLAO</name>
<sequence length="335" mass="37145">MKKLGTLFILALAALTVYSCKQEKKAANFLPGSTGSENSLMVVMDNSLWQGEVGEKVREVFAAPAVSLMPEQAILTLTQIPPEVFKGATTHARSVLFVQKDTLTIAHVKRDVYADPQNIAVVKGKTNAEIVAGIEKIGKEAITAFKAVEIAAVQERFNRSLSKETAIEDELGVKLTLPSVYRVGKQEKNFVWVDRQIPKGNMNIIAYSIPEKTFTSDSTFVQDIVKLRDSIGKKYVPGPDAGTYMMTEKAFAPYVFPAEIGGRKAAEVRGIWEINGYPMAGPFLMYIINDKPNKRKLVLEGFTFAPNTQKRDYMFELEAVLKTLEFSNETEMASK</sequence>
<organism evidence="1 2">
    <name type="scientific">Croceivirga radicis</name>
    <dbReference type="NCBI Taxonomy" id="1929488"/>
    <lineage>
        <taxon>Bacteria</taxon>
        <taxon>Pseudomonadati</taxon>
        <taxon>Bacteroidota</taxon>
        <taxon>Flavobacteriia</taxon>
        <taxon>Flavobacteriales</taxon>
        <taxon>Flavobacteriaceae</taxon>
        <taxon>Croceivirga</taxon>
    </lineage>
</organism>
<accession>A0A1V6LVQ0</accession>
<keyword evidence="2" id="KW-1185">Reference proteome</keyword>
<dbReference type="InterPro" id="IPR032286">
    <property type="entry name" value="DUF4837"/>
</dbReference>
<dbReference type="AlphaFoldDB" id="A0A1V6LVQ0"/>
<protein>
    <submittedName>
        <fullName evidence="1">DUF4837 domain-containing protein</fullName>
    </submittedName>
</protein>
<dbReference type="PROSITE" id="PS51257">
    <property type="entry name" value="PROKAR_LIPOPROTEIN"/>
    <property type="match status" value="1"/>
</dbReference>
<dbReference type="RefSeq" id="WP_080317794.1">
    <property type="nucleotide sequence ID" value="NZ_MTBC01000001.1"/>
</dbReference>
<reference evidence="1 2" key="1">
    <citation type="submission" date="2016-12" db="EMBL/GenBank/DDBJ databases">
        <authorList>
            <person name="Song W.-J."/>
            <person name="Kurnit D.M."/>
        </authorList>
    </citation>
    <scope>NUCLEOTIDE SEQUENCE [LARGE SCALE GENOMIC DNA]</scope>
    <source>
        <strain evidence="1 2">HSG9</strain>
    </source>
</reference>